<keyword evidence="1" id="KW-0472">Membrane</keyword>
<evidence type="ECO:0000313" key="2">
    <source>
        <dbReference type="EMBL" id="HJB90062.1"/>
    </source>
</evidence>
<feature type="transmembrane region" description="Helical" evidence="1">
    <location>
        <begin position="66"/>
        <end position="89"/>
    </location>
</feature>
<dbReference type="PIRSF" id="PIRSF002599">
    <property type="entry name" value="Cold_shock_A"/>
    <property type="match status" value="1"/>
</dbReference>
<reference evidence="2" key="1">
    <citation type="journal article" date="2021" name="PeerJ">
        <title>Extensive microbial diversity within the chicken gut microbiome revealed by metagenomics and culture.</title>
        <authorList>
            <person name="Gilroy R."/>
            <person name="Ravi A."/>
            <person name="Getino M."/>
            <person name="Pursley I."/>
            <person name="Horton D.L."/>
            <person name="Alikhan N.F."/>
            <person name="Baker D."/>
            <person name="Gharbi K."/>
            <person name="Hall N."/>
            <person name="Watson M."/>
            <person name="Adriaenssens E.M."/>
            <person name="Foster-Nyarko E."/>
            <person name="Jarju S."/>
            <person name="Secka A."/>
            <person name="Antonio M."/>
            <person name="Oren A."/>
            <person name="Chaudhuri R.R."/>
            <person name="La Ragione R."/>
            <person name="Hildebrand F."/>
            <person name="Pallen M.J."/>
        </authorList>
    </citation>
    <scope>NUCLEOTIDE SEQUENCE</scope>
    <source>
        <strain evidence="2">USAMLcec3-2134</strain>
    </source>
</reference>
<proteinExistence type="predicted"/>
<gene>
    <name evidence="2" type="ORF">H9763_01165</name>
</gene>
<evidence type="ECO:0000256" key="1">
    <source>
        <dbReference type="SAM" id="Phobius"/>
    </source>
</evidence>
<reference evidence="2" key="2">
    <citation type="submission" date="2021-04" db="EMBL/GenBank/DDBJ databases">
        <authorList>
            <person name="Gilroy R."/>
        </authorList>
    </citation>
    <scope>NUCLEOTIDE SEQUENCE</scope>
    <source>
        <strain evidence="2">USAMLcec3-2134</strain>
    </source>
</reference>
<dbReference type="EMBL" id="DWXE01000005">
    <property type="protein sequence ID" value="HJB90062.1"/>
    <property type="molecule type" value="Genomic_DNA"/>
</dbReference>
<accession>A0A9D2MNL5</accession>
<protein>
    <submittedName>
        <fullName evidence="2">DUF1294 domain-containing protein</fullName>
    </submittedName>
</protein>
<dbReference type="Pfam" id="PF06961">
    <property type="entry name" value="DUF1294"/>
    <property type="match status" value="1"/>
</dbReference>
<dbReference type="GO" id="GO:0003676">
    <property type="term" value="F:nucleic acid binding"/>
    <property type="evidence" value="ECO:0007669"/>
    <property type="project" value="InterPro"/>
</dbReference>
<sequence>MDVIFIFILYGIIVNIAGFAAMGIDKSRARRKAWRIPESTLFLIALLGGSIGSLLGMYGFRHKTRHWYFVWGMPAILILQAAAILYLLFASPFSFTIL</sequence>
<dbReference type="InterPro" id="IPR010718">
    <property type="entry name" value="DUF1294"/>
</dbReference>
<evidence type="ECO:0000313" key="3">
    <source>
        <dbReference type="Proteomes" id="UP000886883"/>
    </source>
</evidence>
<dbReference type="AlphaFoldDB" id="A0A9D2MNL5"/>
<dbReference type="InterPro" id="IPR012156">
    <property type="entry name" value="Cold_shock_CspA"/>
</dbReference>
<keyword evidence="1" id="KW-0812">Transmembrane</keyword>
<organism evidence="2 3">
    <name type="scientific">Candidatus Eisenbergiella merdigallinarum</name>
    <dbReference type="NCBI Taxonomy" id="2838552"/>
    <lineage>
        <taxon>Bacteria</taxon>
        <taxon>Bacillati</taxon>
        <taxon>Bacillota</taxon>
        <taxon>Clostridia</taxon>
        <taxon>Lachnospirales</taxon>
        <taxon>Lachnospiraceae</taxon>
        <taxon>Eisenbergiella</taxon>
    </lineage>
</organism>
<name>A0A9D2MNL5_9FIRM</name>
<keyword evidence="1" id="KW-1133">Transmembrane helix</keyword>
<feature type="transmembrane region" description="Helical" evidence="1">
    <location>
        <begin position="6"/>
        <end position="24"/>
    </location>
</feature>
<comment type="caution">
    <text evidence="2">The sequence shown here is derived from an EMBL/GenBank/DDBJ whole genome shotgun (WGS) entry which is preliminary data.</text>
</comment>
<feature type="transmembrane region" description="Helical" evidence="1">
    <location>
        <begin position="36"/>
        <end position="60"/>
    </location>
</feature>
<dbReference type="Proteomes" id="UP000886883">
    <property type="component" value="Unassembled WGS sequence"/>
</dbReference>